<dbReference type="PANTHER" id="PTHR14969">
    <property type="entry name" value="SPHINGOSINE-1-PHOSPHATE PHOSPHOHYDROLASE"/>
    <property type="match status" value="1"/>
</dbReference>
<dbReference type="AlphaFoldDB" id="A0A2N0ZBT3"/>
<dbReference type="SUPFAM" id="SSF48317">
    <property type="entry name" value="Acid phosphatase/Vanadium-dependent haloperoxidase"/>
    <property type="match status" value="1"/>
</dbReference>
<keyword evidence="1" id="KW-1133">Transmembrane helix</keyword>
<feature type="transmembrane region" description="Helical" evidence="1">
    <location>
        <begin position="28"/>
        <end position="49"/>
    </location>
</feature>
<feature type="transmembrane region" description="Helical" evidence="1">
    <location>
        <begin position="126"/>
        <end position="145"/>
    </location>
</feature>
<keyword evidence="1" id="KW-0812">Transmembrane</keyword>
<comment type="caution">
    <text evidence="3">The sequence shown here is derived from an EMBL/GenBank/DDBJ whole genome shotgun (WGS) entry which is preliminary data.</text>
</comment>
<dbReference type="Proteomes" id="UP000233343">
    <property type="component" value="Unassembled WGS sequence"/>
</dbReference>
<accession>A0A2N0ZBT3</accession>
<proteinExistence type="predicted"/>
<evidence type="ECO:0000256" key="1">
    <source>
        <dbReference type="SAM" id="Phobius"/>
    </source>
</evidence>
<dbReference type="SMART" id="SM00014">
    <property type="entry name" value="acidPPc"/>
    <property type="match status" value="1"/>
</dbReference>
<keyword evidence="4" id="KW-1185">Reference proteome</keyword>
<dbReference type="CDD" id="cd03385">
    <property type="entry name" value="PAP2_BcrC_like"/>
    <property type="match status" value="1"/>
</dbReference>
<evidence type="ECO:0000313" key="4">
    <source>
        <dbReference type="Proteomes" id="UP000233343"/>
    </source>
</evidence>
<gene>
    <name evidence="3" type="ORF">CWS20_21210</name>
</gene>
<dbReference type="GO" id="GO:0050380">
    <property type="term" value="F:undecaprenyl-diphosphatase activity"/>
    <property type="evidence" value="ECO:0007669"/>
    <property type="project" value="InterPro"/>
</dbReference>
<sequence length="204" mass="23475">MSLLEMNTDLFRLINNLGKEYTLLNPPMIFIAEYLVYFLAAIVLAFWLTRKERNRIMIICGTITFVFAEIIGKLSGKLYSNHQPFAELSNVNQLIEKTVDNSFPSDHTILFFSFCVSIWLFRKGLWFLLIIIACLVGISRIWVGVHYPADIFAGAIISVISATFVFNVLPKLKLTYRLLDFYERFERLLIPSSTKTKGTKSKDL</sequence>
<keyword evidence="1" id="KW-0472">Membrane</keyword>
<dbReference type="Gene3D" id="1.20.144.10">
    <property type="entry name" value="Phosphatidic acid phosphatase type 2/haloperoxidase"/>
    <property type="match status" value="1"/>
</dbReference>
<dbReference type="Pfam" id="PF01569">
    <property type="entry name" value="PAP2"/>
    <property type="match status" value="1"/>
</dbReference>
<feature type="domain" description="Phosphatidic acid phosphatase type 2/haloperoxidase" evidence="2">
    <location>
        <begin position="62"/>
        <end position="166"/>
    </location>
</feature>
<evidence type="ECO:0000313" key="3">
    <source>
        <dbReference type="EMBL" id="PKG26968.1"/>
    </source>
</evidence>
<dbReference type="InterPro" id="IPR033879">
    <property type="entry name" value="UPP_Pase"/>
</dbReference>
<dbReference type="InterPro" id="IPR036938">
    <property type="entry name" value="PAP2/HPO_sf"/>
</dbReference>
<dbReference type="GO" id="GO:0005886">
    <property type="term" value="C:plasma membrane"/>
    <property type="evidence" value="ECO:0007669"/>
    <property type="project" value="InterPro"/>
</dbReference>
<dbReference type="EMBL" id="PISD01000053">
    <property type="protein sequence ID" value="PKG26968.1"/>
    <property type="molecule type" value="Genomic_DNA"/>
</dbReference>
<protein>
    <submittedName>
        <fullName evidence="3">Undecaprenyl-diphosphatase</fullName>
    </submittedName>
</protein>
<reference evidence="3 4" key="1">
    <citation type="journal article" date="2010" name="Int. J. Syst. Evol. Microbiol.">
        <title>Bacillus horneckiae sp. nov., isolated from a spacecraft-assembly clean room.</title>
        <authorList>
            <person name="Vaishampayan P."/>
            <person name="Probst A."/>
            <person name="Krishnamurthi S."/>
            <person name="Ghosh S."/>
            <person name="Osman S."/>
            <person name="McDowall A."/>
            <person name="Ruckmani A."/>
            <person name="Mayilraj S."/>
            <person name="Venkateswaran K."/>
        </authorList>
    </citation>
    <scope>NUCLEOTIDE SEQUENCE [LARGE SCALE GENOMIC DNA]</scope>
    <source>
        <strain evidence="4">1PO1SC</strain>
    </source>
</reference>
<dbReference type="RefSeq" id="WP_066196510.1">
    <property type="nucleotide sequence ID" value="NZ_JARMMB010000043.1"/>
</dbReference>
<dbReference type="InterPro" id="IPR000326">
    <property type="entry name" value="PAP2/HPO"/>
</dbReference>
<feature type="transmembrane region" description="Helical" evidence="1">
    <location>
        <begin position="151"/>
        <end position="169"/>
    </location>
</feature>
<dbReference type="PANTHER" id="PTHR14969:SF13">
    <property type="entry name" value="AT30094P"/>
    <property type="match status" value="1"/>
</dbReference>
<organism evidence="3 4">
    <name type="scientific">Cytobacillus horneckiae</name>
    <dbReference type="NCBI Taxonomy" id="549687"/>
    <lineage>
        <taxon>Bacteria</taxon>
        <taxon>Bacillati</taxon>
        <taxon>Bacillota</taxon>
        <taxon>Bacilli</taxon>
        <taxon>Bacillales</taxon>
        <taxon>Bacillaceae</taxon>
        <taxon>Cytobacillus</taxon>
    </lineage>
</organism>
<evidence type="ECO:0000259" key="2">
    <source>
        <dbReference type="SMART" id="SM00014"/>
    </source>
</evidence>
<name>A0A2N0ZBT3_9BACI</name>